<proteinExistence type="predicted"/>
<gene>
    <name evidence="3" type="ORF">BCR37DRAFT_384199</name>
</gene>
<evidence type="ECO:0000256" key="2">
    <source>
        <dbReference type="SAM" id="SignalP"/>
    </source>
</evidence>
<dbReference type="Proteomes" id="UP000193685">
    <property type="component" value="Unassembled WGS sequence"/>
</dbReference>
<dbReference type="EMBL" id="MCFI01000027">
    <property type="protein sequence ID" value="ORY75130.1"/>
    <property type="molecule type" value="Genomic_DNA"/>
</dbReference>
<feature type="signal peptide" evidence="2">
    <location>
        <begin position="1"/>
        <end position="26"/>
    </location>
</feature>
<sequence length="353" mass="39245">MPHFHFAVMALVLLFTPILILSGIVAGSPAATTIPVNVTTPGNDSTTDLPSGPFFGIPEDYIQKVLRFYTEHPDADDQGQDFAKFDKRGSTKIGTPATTTEGHHLSKRDQAEVLQTRHCLAGQQIMMAHCNPKVSLQHYTVHCVQGDSNWEGNLYGDHMEDGSCTADEVCVDVPFQFVYVYQWEYPFPHHKPNYERTLTMVKCVPAALRTTVPANDNSAIKDSTSTSVQYGHKRVQGLRNNAPQDATFQLLDVSGSVSVASFFLSDHPLEKTPDLKLNDRYSVKASVHGATCNRRGYREKVCETRMASKLDSSSCIPDKFHWLPKFTHIDCEFALASVQAVIFFYVVVPKSSL</sequence>
<accession>A0A1Y2EU88</accession>
<evidence type="ECO:0000313" key="3">
    <source>
        <dbReference type="EMBL" id="ORY75130.1"/>
    </source>
</evidence>
<organism evidence="3 4">
    <name type="scientific">Protomyces lactucae-debilis</name>
    <dbReference type="NCBI Taxonomy" id="2754530"/>
    <lineage>
        <taxon>Eukaryota</taxon>
        <taxon>Fungi</taxon>
        <taxon>Dikarya</taxon>
        <taxon>Ascomycota</taxon>
        <taxon>Taphrinomycotina</taxon>
        <taxon>Taphrinomycetes</taxon>
        <taxon>Taphrinales</taxon>
        <taxon>Protomycetaceae</taxon>
        <taxon>Protomyces</taxon>
    </lineage>
</organism>
<feature type="region of interest" description="Disordered" evidence="1">
    <location>
        <begin position="79"/>
        <end position="108"/>
    </location>
</feature>
<feature type="chain" id="PRO_5012124148" evidence="2">
    <location>
        <begin position="27"/>
        <end position="353"/>
    </location>
</feature>
<keyword evidence="4" id="KW-1185">Reference proteome</keyword>
<dbReference type="RefSeq" id="XP_040722242.1">
    <property type="nucleotide sequence ID" value="XM_040870192.1"/>
</dbReference>
<evidence type="ECO:0000256" key="1">
    <source>
        <dbReference type="SAM" id="MobiDB-lite"/>
    </source>
</evidence>
<dbReference type="AlphaFoldDB" id="A0A1Y2EU88"/>
<name>A0A1Y2EU88_PROLT</name>
<comment type="caution">
    <text evidence="3">The sequence shown here is derived from an EMBL/GenBank/DDBJ whole genome shotgun (WGS) entry which is preliminary data.</text>
</comment>
<evidence type="ECO:0000313" key="4">
    <source>
        <dbReference type="Proteomes" id="UP000193685"/>
    </source>
</evidence>
<protein>
    <submittedName>
        <fullName evidence="3">Uncharacterized protein</fullName>
    </submittedName>
</protein>
<keyword evidence="2" id="KW-0732">Signal</keyword>
<reference evidence="3 4" key="1">
    <citation type="submission" date="2016-07" db="EMBL/GenBank/DDBJ databases">
        <title>Pervasive Adenine N6-methylation of Active Genes in Fungi.</title>
        <authorList>
            <consortium name="DOE Joint Genome Institute"/>
            <person name="Mondo S.J."/>
            <person name="Dannebaum R.O."/>
            <person name="Kuo R.C."/>
            <person name="Labutti K."/>
            <person name="Haridas S."/>
            <person name="Kuo A."/>
            <person name="Salamov A."/>
            <person name="Ahrendt S.R."/>
            <person name="Lipzen A."/>
            <person name="Sullivan W."/>
            <person name="Andreopoulos W.B."/>
            <person name="Clum A."/>
            <person name="Lindquist E."/>
            <person name="Daum C."/>
            <person name="Ramamoorthy G.K."/>
            <person name="Gryganskyi A."/>
            <person name="Culley D."/>
            <person name="Magnuson J.K."/>
            <person name="James T.Y."/>
            <person name="O'Malley M.A."/>
            <person name="Stajich J.E."/>
            <person name="Spatafora J.W."/>
            <person name="Visel A."/>
            <person name="Grigoriev I.V."/>
        </authorList>
    </citation>
    <scope>NUCLEOTIDE SEQUENCE [LARGE SCALE GENOMIC DNA]</scope>
    <source>
        <strain evidence="3 4">12-1054</strain>
    </source>
</reference>
<dbReference type="GeneID" id="63786791"/>